<accession>B1Y659</accession>
<dbReference type="GO" id="GO:0003824">
    <property type="term" value="F:catalytic activity"/>
    <property type="evidence" value="ECO:0007669"/>
    <property type="project" value="UniProtKB-ARBA"/>
</dbReference>
<dbReference type="KEGG" id="lch:Lcho_1295"/>
<dbReference type="STRING" id="395495.Lcho_1295"/>
<dbReference type="Gene3D" id="3.30.450.20">
    <property type="entry name" value="PAS domain"/>
    <property type="match status" value="1"/>
</dbReference>
<dbReference type="PROSITE" id="PS50112">
    <property type="entry name" value="PAS"/>
    <property type="match status" value="1"/>
</dbReference>
<name>B1Y659_LEPCP</name>
<keyword evidence="6" id="KW-1185">Reference proteome</keyword>
<dbReference type="PROSITE" id="PS50887">
    <property type="entry name" value="GGDEF"/>
    <property type="match status" value="1"/>
</dbReference>
<dbReference type="SMART" id="SM00086">
    <property type="entry name" value="PAC"/>
    <property type="match status" value="1"/>
</dbReference>
<evidence type="ECO:0000259" key="4">
    <source>
        <dbReference type="PROSITE" id="PS50887"/>
    </source>
</evidence>
<dbReference type="CDD" id="cd00130">
    <property type="entry name" value="PAS"/>
    <property type="match status" value="1"/>
</dbReference>
<dbReference type="InterPro" id="IPR035919">
    <property type="entry name" value="EAL_sf"/>
</dbReference>
<feature type="domain" description="GGDEF" evidence="4">
    <location>
        <begin position="169"/>
        <end position="303"/>
    </location>
</feature>
<evidence type="ECO:0000313" key="5">
    <source>
        <dbReference type="EMBL" id="ACB33564.1"/>
    </source>
</evidence>
<dbReference type="eggNOG" id="COG5001">
    <property type="taxonomic scope" value="Bacteria"/>
</dbReference>
<evidence type="ECO:0000259" key="2">
    <source>
        <dbReference type="PROSITE" id="PS50113"/>
    </source>
</evidence>
<dbReference type="Pfam" id="PF00989">
    <property type="entry name" value="PAS"/>
    <property type="match status" value="1"/>
</dbReference>
<gene>
    <name evidence="5" type="ordered locus">Lcho_1295</name>
</gene>
<organism evidence="5 6">
    <name type="scientific">Leptothrix cholodnii (strain ATCC 51168 / LMG 8142 / SP-6)</name>
    <name type="common">Leptothrix discophora (strain SP-6)</name>
    <dbReference type="NCBI Taxonomy" id="395495"/>
    <lineage>
        <taxon>Bacteria</taxon>
        <taxon>Pseudomonadati</taxon>
        <taxon>Pseudomonadota</taxon>
        <taxon>Betaproteobacteria</taxon>
        <taxon>Burkholderiales</taxon>
        <taxon>Sphaerotilaceae</taxon>
        <taxon>Leptothrix</taxon>
    </lineage>
</organism>
<dbReference type="Proteomes" id="UP000001693">
    <property type="component" value="Chromosome"/>
</dbReference>
<proteinExistence type="predicted"/>
<dbReference type="InterPro" id="IPR000014">
    <property type="entry name" value="PAS"/>
</dbReference>
<dbReference type="InterPro" id="IPR043128">
    <property type="entry name" value="Rev_trsase/Diguanyl_cyclase"/>
</dbReference>
<dbReference type="InterPro" id="IPR013767">
    <property type="entry name" value="PAS_fold"/>
</dbReference>
<dbReference type="FunFam" id="3.30.70.270:FF:000001">
    <property type="entry name" value="Diguanylate cyclase domain protein"/>
    <property type="match status" value="1"/>
</dbReference>
<dbReference type="InterPro" id="IPR052155">
    <property type="entry name" value="Biofilm_reg_signaling"/>
</dbReference>
<dbReference type="eggNOG" id="COG3829">
    <property type="taxonomic scope" value="Bacteria"/>
</dbReference>
<dbReference type="AlphaFoldDB" id="B1Y659"/>
<dbReference type="PANTHER" id="PTHR44757">
    <property type="entry name" value="DIGUANYLATE CYCLASE DGCP"/>
    <property type="match status" value="1"/>
</dbReference>
<dbReference type="PANTHER" id="PTHR44757:SF2">
    <property type="entry name" value="BIOFILM ARCHITECTURE MAINTENANCE PROTEIN MBAA"/>
    <property type="match status" value="1"/>
</dbReference>
<dbReference type="Gene3D" id="3.20.20.450">
    <property type="entry name" value="EAL domain"/>
    <property type="match status" value="1"/>
</dbReference>
<dbReference type="PROSITE" id="PS50113">
    <property type="entry name" value="PAC"/>
    <property type="match status" value="1"/>
</dbReference>
<dbReference type="Pfam" id="PF00563">
    <property type="entry name" value="EAL"/>
    <property type="match status" value="1"/>
</dbReference>
<feature type="domain" description="PAS" evidence="1">
    <location>
        <begin position="12"/>
        <end position="60"/>
    </location>
</feature>
<feature type="domain" description="PAC" evidence="2">
    <location>
        <begin position="85"/>
        <end position="137"/>
    </location>
</feature>
<protein>
    <submittedName>
        <fullName evidence="5">Diguanylate cyclase/phosphodiesterase with PAS/PAC sensor(S)</fullName>
    </submittedName>
</protein>
<evidence type="ECO:0000259" key="1">
    <source>
        <dbReference type="PROSITE" id="PS50112"/>
    </source>
</evidence>
<reference evidence="5 6" key="1">
    <citation type="submission" date="2008-03" db="EMBL/GenBank/DDBJ databases">
        <title>Complete sequence of Leptothrix cholodnii SP-6.</title>
        <authorList>
            <consortium name="US DOE Joint Genome Institute"/>
            <person name="Copeland A."/>
            <person name="Lucas S."/>
            <person name="Lapidus A."/>
            <person name="Glavina del Rio T."/>
            <person name="Dalin E."/>
            <person name="Tice H."/>
            <person name="Bruce D."/>
            <person name="Goodwin L."/>
            <person name="Pitluck S."/>
            <person name="Chertkov O."/>
            <person name="Brettin T."/>
            <person name="Detter J.C."/>
            <person name="Han C."/>
            <person name="Kuske C.R."/>
            <person name="Schmutz J."/>
            <person name="Larimer F."/>
            <person name="Land M."/>
            <person name="Hauser L."/>
            <person name="Kyrpides N."/>
            <person name="Lykidis A."/>
            <person name="Emerson D."/>
            <person name="Richardson P."/>
        </authorList>
    </citation>
    <scope>NUCLEOTIDE SEQUENCE [LARGE SCALE GENOMIC DNA]</scope>
    <source>
        <strain evidence="6">ATCC 51168 / LMG 8142 / SP-6</strain>
    </source>
</reference>
<dbReference type="InterPro" id="IPR035965">
    <property type="entry name" value="PAS-like_dom_sf"/>
</dbReference>
<dbReference type="OrthoDB" id="9813903at2"/>
<dbReference type="NCBIfam" id="TIGR00229">
    <property type="entry name" value="sensory_box"/>
    <property type="match status" value="1"/>
</dbReference>
<dbReference type="Gene3D" id="3.30.70.270">
    <property type="match status" value="1"/>
</dbReference>
<dbReference type="InterPro" id="IPR001610">
    <property type="entry name" value="PAC"/>
</dbReference>
<dbReference type="SMART" id="SM00091">
    <property type="entry name" value="PAS"/>
    <property type="match status" value="2"/>
</dbReference>
<evidence type="ECO:0000313" key="6">
    <source>
        <dbReference type="Proteomes" id="UP000001693"/>
    </source>
</evidence>
<dbReference type="PROSITE" id="PS50883">
    <property type="entry name" value="EAL"/>
    <property type="match status" value="1"/>
</dbReference>
<dbReference type="GO" id="GO:0006355">
    <property type="term" value="P:regulation of DNA-templated transcription"/>
    <property type="evidence" value="ECO:0007669"/>
    <property type="project" value="InterPro"/>
</dbReference>
<feature type="domain" description="EAL" evidence="3">
    <location>
        <begin position="312"/>
        <end position="567"/>
    </location>
</feature>
<dbReference type="HOGENOM" id="CLU_000445_70_20_4"/>
<dbReference type="SUPFAM" id="SSF55073">
    <property type="entry name" value="Nucleotide cyclase"/>
    <property type="match status" value="1"/>
</dbReference>
<dbReference type="SMART" id="SM00267">
    <property type="entry name" value="GGDEF"/>
    <property type="match status" value="1"/>
</dbReference>
<dbReference type="InterPro" id="IPR001633">
    <property type="entry name" value="EAL_dom"/>
</dbReference>
<evidence type="ECO:0000259" key="3">
    <source>
        <dbReference type="PROSITE" id="PS50883"/>
    </source>
</evidence>
<dbReference type="EMBL" id="CP001013">
    <property type="protein sequence ID" value="ACB33564.1"/>
    <property type="molecule type" value="Genomic_DNA"/>
</dbReference>
<dbReference type="CDD" id="cd01948">
    <property type="entry name" value="EAL"/>
    <property type="match status" value="1"/>
</dbReference>
<dbReference type="InterPro" id="IPR029787">
    <property type="entry name" value="Nucleotide_cyclase"/>
</dbReference>
<dbReference type="SMART" id="SM00052">
    <property type="entry name" value="EAL"/>
    <property type="match status" value="1"/>
</dbReference>
<dbReference type="RefSeq" id="WP_012346326.1">
    <property type="nucleotide sequence ID" value="NC_010524.1"/>
</dbReference>
<dbReference type="SUPFAM" id="SSF55785">
    <property type="entry name" value="PYP-like sensor domain (PAS domain)"/>
    <property type="match status" value="1"/>
</dbReference>
<dbReference type="CDD" id="cd01949">
    <property type="entry name" value="GGDEF"/>
    <property type="match status" value="1"/>
</dbReference>
<dbReference type="SUPFAM" id="SSF141868">
    <property type="entry name" value="EAL domain-like"/>
    <property type="match status" value="1"/>
</dbReference>
<dbReference type="NCBIfam" id="TIGR00254">
    <property type="entry name" value="GGDEF"/>
    <property type="match status" value="1"/>
</dbReference>
<dbReference type="InterPro" id="IPR000700">
    <property type="entry name" value="PAS-assoc_C"/>
</dbReference>
<dbReference type="Pfam" id="PF00990">
    <property type="entry name" value="GGDEF"/>
    <property type="match status" value="1"/>
</dbReference>
<sequence length="568" mass="62179">MASTPTTQAPDLGDFFKSVIDSTTDAVITKDLHGIVTSWNRAAESIFGYSAAEMIGQPMVKVFPADRLQEEPMILARIGRGERVDHFETVRVRKDGSLVNVSATISPLHDSEGRIVGASKIARDITERIQAERTIWLQANHDTLTSLPNRRHFQERLTLELARARRMQRHLAVMFIDLDRFKDVNDTLGHQAGDDLLVQAAQRIRAAVREIDTVARMGGDEFTILLPDLVAGDEVEPIARRVNLCLFKPFTLDGQTSVQISGSIGVALFPQDGETADVLLMHADQAMYESKRLGRNQARHFAKALESNIRDRMRLTHDLRHAVERGELSLSLQPLVDLRDGSVRQHEALLRWVHPVFGAISPSVFMPLAEETGVIRDIGDWAFDTVARQAADRSRAGSPVIPVSLDVSPVQLHAGLGYFRRWLDEWARLELPADALALEIAESALAEPSDGVGELLQQLGAAGVPLIVDHFGAGASCLSRLNRLDIGMLKLDPSLLRDLGVDGKSTRLCEAMVQMAHTLGLQVVAQGVETPAQRALLARMGCDFGQGHLFAAIEPGPGAEVPAWPAAA</sequence>
<dbReference type="InterPro" id="IPR000160">
    <property type="entry name" value="GGDEF_dom"/>
</dbReference>